<dbReference type="InterPro" id="IPR003915">
    <property type="entry name" value="PKD_2"/>
</dbReference>
<feature type="transmembrane region" description="Helical" evidence="15">
    <location>
        <begin position="61"/>
        <end position="83"/>
    </location>
</feature>
<feature type="transmembrane region" description="Helical" evidence="15">
    <location>
        <begin position="304"/>
        <end position="325"/>
    </location>
</feature>
<dbReference type="GO" id="GO:0005929">
    <property type="term" value="C:cilium"/>
    <property type="evidence" value="ECO:0007669"/>
    <property type="project" value="UniProtKB-SubCell"/>
</dbReference>
<feature type="transmembrane region" description="Helical" evidence="15">
    <location>
        <begin position="141"/>
        <end position="166"/>
    </location>
</feature>
<evidence type="ECO:0000256" key="2">
    <source>
        <dbReference type="ARBA" id="ARBA00004651"/>
    </source>
</evidence>
<evidence type="ECO:0000256" key="8">
    <source>
        <dbReference type="ARBA" id="ARBA00023054"/>
    </source>
</evidence>
<comment type="similarity">
    <text evidence="3">Belongs to the polycystin family.</text>
</comment>
<feature type="transmembrane region" description="Helical" evidence="15">
    <location>
        <begin position="203"/>
        <end position="222"/>
    </location>
</feature>
<protein>
    <submittedName>
        <fullName evidence="19">Polycystin cation channel PKD1/PKD2 domain-containing protein</fullName>
    </submittedName>
</protein>
<keyword evidence="8" id="KW-0175">Coiled coil</keyword>
<dbReference type="FunFam" id="1.10.287.70:FF:000055">
    <property type="entry name" value="Polycystic kidney disease 2-like 1"/>
    <property type="match status" value="1"/>
</dbReference>
<dbReference type="Pfam" id="PF20519">
    <property type="entry name" value="Polycystin_dom"/>
    <property type="match status" value="1"/>
</dbReference>
<dbReference type="InterPro" id="IPR051223">
    <property type="entry name" value="Polycystin"/>
</dbReference>
<evidence type="ECO:0000256" key="13">
    <source>
        <dbReference type="ARBA" id="ARBA00023273"/>
    </source>
</evidence>
<sequence length="383" mass="44148">MLHSFLYHTANELGTSSYWGTISTYGGGGFVQYLTIDDRNASANAITELKMNRWVDRGTRAIFIDFVLYNANINLFCTAQFVLELPASGGVITSSALNPQRLIRYVTTYDYFTFICELLFIAFAFYYMIQAVLEIVRLRLAYFANFWNCFDIINLILYIAVIYLGIRLFLMTEQQLKQIVPVPTNRQFYYVNLHPLANAHDTFTEAMAVMLIVAWIKTMKYISFNKTMTQLTATLERSAKDIGGFSVMFFIFFLAYAQFGFLAFGTQIAEYSSLYNAVFALLRTILGDFDFNALESADRILGPLFFLTYVFFVFFILLNMFLAIINDSYTEVKSELSRQPNDIEMIDIAAGYWQSLLRKLRLKKKDTTPEDNDCERFRDALLA</sequence>
<dbReference type="GO" id="GO:0005886">
    <property type="term" value="C:plasma membrane"/>
    <property type="evidence" value="ECO:0007669"/>
    <property type="project" value="UniProtKB-SubCell"/>
</dbReference>
<keyword evidence="12" id="KW-0325">Glycoprotein</keyword>
<evidence type="ECO:0000313" key="19">
    <source>
        <dbReference type="WBParaSite" id="ALUE_0001903601-mRNA-1"/>
    </source>
</evidence>
<dbReference type="GO" id="GO:0050982">
    <property type="term" value="P:detection of mechanical stimulus"/>
    <property type="evidence" value="ECO:0007669"/>
    <property type="project" value="TreeGrafter"/>
</dbReference>
<keyword evidence="6 15" id="KW-0812">Transmembrane</keyword>
<evidence type="ECO:0000256" key="1">
    <source>
        <dbReference type="ARBA" id="ARBA00004138"/>
    </source>
</evidence>
<keyword evidence="10 15" id="KW-0472">Membrane</keyword>
<dbReference type="InterPro" id="IPR013122">
    <property type="entry name" value="PKD1_2_channel"/>
</dbReference>
<proteinExistence type="inferred from homology"/>
<dbReference type="GO" id="GO:0005262">
    <property type="term" value="F:calcium channel activity"/>
    <property type="evidence" value="ECO:0007669"/>
    <property type="project" value="TreeGrafter"/>
</dbReference>
<evidence type="ECO:0000256" key="7">
    <source>
        <dbReference type="ARBA" id="ARBA00022989"/>
    </source>
</evidence>
<evidence type="ECO:0000256" key="12">
    <source>
        <dbReference type="ARBA" id="ARBA00023180"/>
    </source>
</evidence>
<evidence type="ECO:0000313" key="18">
    <source>
        <dbReference type="Proteomes" id="UP000036681"/>
    </source>
</evidence>
<keyword evidence="7 15" id="KW-1133">Transmembrane helix</keyword>
<dbReference type="WBParaSite" id="ALUE_0001903601-mRNA-1">
    <property type="protein sequence ID" value="ALUE_0001903601-mRNA-1"/>
    <property type="gene ID" value="ALUE_0001903601"/>
</dbReference>
<dbReference type="GO" id="GO:0005509">
    <property type="term" value="F:calcium ion binding"/>
    <property type="evidence" value="ECO:0007669"/>
    <property type="project" value="InterPro"/>
</dbReference>
<feature type="domain" description="Polycystin cation channel PKD1/PKD2" evidence="16">
    <location>
        <begin position="104"/>
        <end position="332"/>
    </location>
</feature>
<evidence type="ECO:0000256" key="9">
    <source>
        <dbReference type="ARBA" id="ARBA00023065"/>
    </source>
</evidence>
<evidence type="ECO:0000256" key="5">
    <source>
        <dbReference type="ARBA" id="ARBA00022475"/>
    </source>
</evidence>
<dbReference type="Proteomes" id="UP000036681">
    <property type="component" value="Unplaced"/>
</dbReference>
<keyword evidence="18" id="KW-1185">Reference proteome</keyword>
<keyword evidence="4" id="KW-0813">Transport</keyword>
<keyword evidence="14" id="KW-0407">Ion channel</keyword>
<keyword evidence="11" id="KW-1015">Disulfide bond</keyword>
<dbReference type="Gene3D" id="1.10.287.70">
    <property type="match status" value="1"/>
</dbReference>
<dbReference type="Pfam" id="PF08016">
    <property type="entry name" value="PKD_channel"/>
    <property type="match status" value="1"/>
</dbReference>
<comment type="subcellular location">
    <subcellularLocation>
        <location evidence="2">Cell membrane</location>
        <topology evidence="2">Multi-pass membrane protein</topology>
    </subcellularLocation>
    <subcellularLocation>
        <location evidence="1">Cell projection</location>
        <location evidence="1">Cilium</location>
    </subcellularLocation>
</comment>
<dbReference type="PANTHER" id="PTHR10877">
    <property type="entry name" value="POLYCYSTIN FAMILY MEMBER"/>
    <property type="match status" value="1"/>
</dbReference>
<dbReference type="PANTHER" id="PTHR10877:SF183">
    <property type="entry name" value="AT14535P-RELATED"/>
    <property type="match status" value="1"/>
</dbReference>
<evidence type="ECO:0000256" key="15">
    <source>
        <dbReference type="SAM" id="Phobius"/>
    </source>
</evidence>
<evidence type="ECO:0000259" key="17">
    <source>
        <dbReference type="Pfam" id="PF20519"/>
    </source>
</evidence>
<evidence type="ECO:0000256" key="3">
    <source>
        <dbReference type="ARBA" id="ARBA00007200"/>
    </source>
</evidence>
<dbReference type="PRINTS" id="PR01433">
    <property type="entry name" value="POLYCYSTIN2"/>
</dbReference>
<feature type="domain" description="Polycystin" evidence="17">
    <location>
        <begin position="4"/>
        <end position="102"/>
    </location>
</feature>
<name>A0A9J2Q9S0_ASCLU</name>
<organism evidence="18 19">
    <name type="scientific">Ascaris lumbricoides</name>
    <name type="common">Giant roundworm</name>
    <dbReference type="NCBI Taxonomy" id="6252"/>
    <lineage>
        <taxon>Eukaryota</taxon>
        <taxon>Metazoa</taxon>
        <taxon>Ecdysozoa</taxon>
        <taxon>Nematoda</taxon>
        <taxon>Chromadorea</taxon>
        <taxon>Rhabditida</taxon>
        <taxon>Spirurina</taxon>
        <taxon>Ascaridomorpha</taxon>
        <taxon>Ascaridoidea</taxon>
        <taxon>Ascarididae</taxon>
        <taxon>Ascaris</taxon>
    </lineage>
</organism>
<accession>A0A9J2Q9S0</accession>
<evidence type="ECO:0000256" key="10">
    <source>
        <dbReference type="ARBA" id="ARBA00023136"/>
    </source>
</evidence>
<evidence type="ECO:0000259" key="16">
    <source>
        <dbReference type="Pfam" id="PF08016"/>
    </source>
</evidence>
<evidence type="ECO:0000256" key="4">
    <source>
        <dbReference type="ARBA" id="ARBA00022448"/>
    </source>
</evidence>
<keyword evidence="9" id="KW-0406">Ion transport</keyword>
<keyword evidence="5" id="KW-1003">Cell membrane</keyword>
<evidence type="ECO:0000256" key="14">
    <source>
        <dbReference type="ARBA" id="ARBA00023303"/>
    </source>
</evidence>
<feature type="transmembrane region" description="Helical" evidence="15">
    <location>
        <begin position="242"/>
        <end position="264"/>
    </location>
</feature>
<keyword evidence="13" id="KW-0966">Cell projection</keyword>
<evidence type="ECO:0000256" key="6">
    <source>
        <dbReference type="ARBA" id="ARBA00022692"/>
    </source>
</evidence>
<dbReference type="InterPro" id="IPR046791">
    <property type="entry name" value="Polycystin_dom"/>
</dbReference>
<feature type="transmembrane region" description="Helical" evidence="15">
    <location>
        <begin position="111"/>
        <end position="129"/>
    </location>
</feature>
<dbReference type="AlphaFoldDB" id="A0A9J2Q9S0"/>
<reference evidence="19" key="1">
    <citation type="submission" date="2023-03" db="UniProtKB">
        <authorList>
            <consortium name="WormBaseParasite"/>
        </authorList>
    </citation>
    <scope>IDENTIFICATION</scope>
</reference>
<evidence type="ECO:0000256" key="11">
    <source>
        <dbReference type="ARBA" id="ARBA00023157"/>
    </source>
</evidence>